<accession>A0AA88LP80</accession>
<keyword evidence="1" id="KW-1015">Disulfide bond</keyword>
<feature type="chain" id="PRO_5041661125" description="Glycosyl hydrolases family 22 (GH22) domain-containing protein" evidence="3">
    <location>
        <begin position="20"/>
        <end position="207"/>
    </location>
</feature>
<feature type="compositionally biased region" description="Basic and acidic residues" evidence="2">
    <location>
        <begin position="86"/>
        <end position="105"/>
    </location>
</feature>
<keyword evidence="6" id="KW-1185">Reference proteome</keyword>
<dbReference type="SUPFAM" id="SSF53955">
    <property type="entry name" value="Lysozyme-like"/>
    <property type="match status" value="1"/>
</dbReference>
<dbReference type="GO" id="GO:0003796">
    <property type="term" value="F:lysozyme activity"/>
    <property type="evidence" value="ECO:0007669"/>
    <property type="project" value="TreeGrafter"/>
</dbReference>
<dbReference type="SMART" id="SM00263">
    <property type="entry name" value="LYZ1"/>
    <property type="match status" value="1"/>
</dbReference>
<dbReference type="PROSITE" id="PS51348">
    <property type="entry name" value="GLYCOSYL_HYDROL_F22_2"/>
    <property type="match status" value="1"/>
</dbReference>
<feature type="compositionally biased region" description="Polar residues" evidence="2">
    <location>
        <begin position="69"/>
        <end position="85"/>
    </location>
</feature>
<dbReference type="InterPro" id="IPR001916">
    <property type="entry name" value="Glyco_hydro_22"/>
</dbReference>
<evidence type="ECO:0000313" key="6">
    <source>
        <dbReference type="Proteomes" id="UP001187415"/>
    </source>
</evidence>
<dbReference type="InterPro" id="IPR019799">
    <property type="entry name" value="Glyco_hydro_22_CS"/>
</dbReference>
<feature type="signal peptide" evidence="3">
    <location>
        <begin position="1"/>
        <end position="19"/>
    </location>
</feature>
<dbReference type="Gene3D" id="1.10.530.10">
    <property type="match status" value="1"/>
</dbReference>
<comment type="caution">
    <text evidence="5">The sequence shown here is derived from an EMBL/GenBank/DDBJ whole genome shotgun (WGS) entry which is preliminary data.</text>
</comment>
<feature type="compositionally biased region" description="Basic residues" evidence="2">
    <location>
        <begin position="106"/>
        <end position="116"/>
    </location>
</feature>
<dbReference type="Pfam" id="PF00062">
    <property type="entry name" value="Lys"/>
    <property type="match status" value="1"/>
</dbReference>
<dbReference type="AlphaFoldDB" id="A0AA88LP80"/>
<evidence type="ECO:0000313" key="5">
    <source>
        <dbReference type="EMBL" id="KAK2817513.1"/>
    </source>
</evidence>
<feature type="region of interest" description="Disordered" evidence="2">
    <location>
        <begin position="69"/>
        <end position="129"/>
    </location>
</feature>
<dbReference type="PANTHER" id="PTHR11407:SF69">
    <property type="entry name" value="LYSOZYME C, MILK ISOZYME"/>
    <property type="match status" value="1"/>
</dbReference>
<dbReference type="Proteomes" id="UP001187415">
    <property type="component" value="Unassembled WGS sequence"/>
</dbReference>
<keyword evidence="3" id="KW-0732">Signal</keyword>
<evidence type="ECO:0000256" key="1">
    <source>
        <dbReference type="ARBA" id="ARBA00023157"/>
    </source>
</evidence>
<organism evidence="5 6">
    <name type="scientific">Channa striata</name>
    <name type="common">Snakehead murrel</name>
    <name type="synonym">Ophicephalus striatus</name>
    <dbReference type="NCBI Taxonomy" id="64152"/>
    <lineage>
        <taxon>Eukaryota</taxon>
        <taxon>Metazoa</taxon>
        <taxon>Chordata</taxon>
        <taxon>Craniata</taxon>
        <taxon>Vertebrata</taxon>
        <taxon>Euteleostomi</taxon>
        <taxon>Actinopterygii</taxon>
        <taxon>Neopterygii</taxon>
        <taxon>Teleostei</taxon>
        <taxon>Neoteleostei</taxon>
        <taxon>Acanthomorphata</taxon>
        <taxon>Anabantaria</taxon>
        <taxon>Anabantiformes</taxon>
        <taxon>Channoidei</taxon>
        <taxon>Channidae</taxon>
        <taxon>Channa</taxon>
    </lineage>
</organism>
<name>A0AA88LP80_CHASR</name>
<evidence type="ECO:0000256" key="3">
    <source>
        <dbReference type="SAM" id="SignalP"/>
    </source>
</evidence>
<sequence length="207" mass="22566">MKPLVVFVLAVLGCSRTEGRLVSRCELRDQLNSAIANLTVSPKPNGLSVENVVLKLVCQVEQTTGFNTSAVTQLPGNEGSHTGQQTEDHSKSSEEDHSDSEERKGPSKSKRSRRHDKTPLRPSQPPPAQNCTLYGVFQLNSCQVCNDSVTPSANICGTDCSNFLDDDIHDDISCLLKIPFSPGNFEIAEKKCKNVKTSVYFAQCPSP</sequence>
<reference evidence="5" key="1">
    <citation type="submission" date="2023-07" db="EMBL/GenBank/DDBJ databases">
        <title>Chromosome-level Genome Assembly of Striped Snakehead (Channa striata).</title>
        <authorList>
            <person name="Liu H."/>
        </authorList>
    </citation>
    <scope>NUCLEOTIDE SEQUENCE</scope>
    <source>
        <strain evidence="5">Gz</strain>
        <tissue evidence="5">Muscle</tissue>
    </source>
</reference>
<evidence type="ECO:0000259" key="4">
    <source>
        <dbReference type="PROSITE" id="PS00128"/>
    </source>
</evidence>
<gene>
    <name evidence="5" type="ORF">Q5P01_025704</name>
</gene>
<protein>
    <recommendedName>
        <fullName evidence="4">Glycosyl hydrolases family 22 (GH22) domain-containing protein</fullName>
    </recommendedName>
</protein>
<dbReference type="EMBL" id="JAUPFM010000021">
    <property type="protein sequence ID" value="KAK2817513.1"/>
    <property type="molecule type" value="Genomic_DNA"/>
</dbReference>
<dbReference type="PROSITE" id="PS00128">
    <property type="entry name" value="GLYCOSYL_HYDROL_F22_1"/>
    <property type="match status" value="1"/>
</dbReference>
<dbReference type="InterPro" id="IPR023346">
    <property type="entry name" value="Lysozyme-like_dom_sf"/>
</dbReference>
<evidence type="ECO:0000256" key="2">
    <source>
        <dbReference type="SAM" id="MobiDB-lite"/>
    </source>
</evidence>
<feature type="domain" description="Glycosyl hydrolases family 22 (GH22)" evidence="4">
    <location>
        <begin position="156"/>
        <end position="174"/>
    </location>
</feature>
<proteinExistence type="predicted"/>
<dbReference type="PANTHER" id="PTHR11407">
    <property type="entry name" value="LYSOZYME C"/>
    <property type="match status" value="1"/>
</dbReference>